<dbReference type="EMBL" id="WSUT01000005">
    <property type="protein sequence ID" value="MWC43493.1"/>
    <property type="molecule type" value="Genomic_DNA"/>
</dbReference>
<keyword evidence="6" id="KW-0472">Membrane</keyword>
<dbReference type="Proteomes" id="UP000323502">
    <property type="component" value="Unassembled WGS sequence"/>
</dbReference>
<dbReference type="RefSeq" id="WP_112381958.1">
    <property type="nucleotide sequence ID" value="NZ_CP178397.1"/>
</dbReference>
<proteinExistence type="predicted"/>
<comment type="subcellular location">
    <subcellularLocation>
        <location evidence="1">Membrane</location>
    </subcellularLocation>
</comment>
<feature type="region of interest" description="Disordered" evidence="7">
    <location>
        <begin position="1"/>
        <end position="21"/>
    </location>
</feature>
<dbReference type="InterPro" id="IPR038532">
    <property type="entry name" value="NDUFS4-like_sf"/>
</dbReference>
<evidence type="ECO:0000313" key="11">
    <source>
        <dbReference type="Proteomes" id="UP000436801"/>
    </source>
</evidence>
<evidence type="ECO:0000256" key="7">
    <source>
        <dbReference type="SAM" id="MobiDB-lite"/>
    </source>
</evidence>
<evidence type="ECO:0000313" key="8">
    <source>
        <dbReference type="EMBL" id="MWC43493.1"/>
    </source>
</evidence>
<reference evidence="8 11" key="2">
    <citation type="submission" date="2019-12" db="EMBL/GenBank/DDBJ databases">
        <authorList>
            <person name="Zheng J."/>
        </authorList>
    </citation>
    <scope>NUCLEOTIDE SEQUENCE [LARGE SCALE GENOMIC DNA]</scope>
    <source>
        <strain evidence="8 11">DSM 27347</strain>
    </source>
</reference>
<sequence>MATARIFKRPKNAMQSGKARTDHWQLEFAPAEAKKADPLTGWAGSGDTRDQVRLFFPTLEAAVAYCEREGIDHHVVPTPTATLKLQAYADNFR</sequence>
<keyword evidence="5" id="KW-0249">Electron transport</keyword>
<accession>A0A1G7L228</accession>
<dbReference type="GO" id="GO:0016020">
    <property type="term" value="C:membrane"/>
    <property type="evidence" value="ECO:0007669"/>
    <property type="project" value="UniProtKB-SubCell"/>
</dbReference>
<keyword evidence="3" id="KW-0679">Respiratory chain</keyword>
<dbReference type="PANTHER" id="PTHR12219">
    <property type="entry name" value="NADH-UBIQUINONE OXIDOREDUCTASE"/>
    <property type="match status" value="1"/>
</dbReference>
<name>A0A1G7L228_9SPHN</name>
<dbReference type="AlphaFoldDB" id="A0A1G7L228"/>
<dbReference type="OrthoDB" id="9799572at2"/>
<keyword evidence="2" id="KW-0813">Transport</keyword>
<keyword evidence="10" id="KW-1185">Reference proteome</keyword>
<dbReference type="GO" id="GO:0022900">
    <property type="term" value="P:electron transport chain"/>
    <property type="evidence" value="ECO:0007669"/>
    <property type="project" value="InterPro"/>
</dbReference>
<dbReference type="PANTHER" id="PTHR12219:SF8">
    <property type="entry name" value="NADH DEHYDROGENASE [UBIQUINONE] IRON-SULFUR PROTEIN 4, MITOCHONDRIAL"/>
    <property type="match status" value="1"/>
</dbReference>
<reference evidence="9 10" key="1">
    <citation type="submission" date="2016-10" db="EMBL/GenBank/DDBJ databases">
        <authorList>
            <person name="Varghese N."/>
            <person name="Submissions S."/>
        </authorList>
    </citation>
    <scope>NUCLEOTIDE SEQUENCE [LARGE SCALE GENOMIC DNA]</scope>
    <source>
        <strain evidence="9 10">S7-754</strain>
    </source>
</reference>
<dbReference type="EMBL" id="FNBI01000003">
    <property type="protein sequence ID" value="SDF43059.1"/>
    <property type="molecule type" value="Genomic_DNA"/>
</dbReference>
<dbReference type="Proteomes" id="UP000436801">
    <property type="component" value="Unassembled WGS sequence"/>
</dbReference>
<evidence type="ECO:0000256" key="1">
    <source>
        <dbReference type="ARBA" id="ARBA00004370"/>
    </source>
</evidence>
<evidence type="ECO:0000256" key="5">
    <source>
        <dbReference type="ARBA" id="ARBA00022982"/>
    </source>
</evidence>
<protein>
    <submittedName>
        <fullName evidence="8 9">ETC complex I subunit</fullName>
    </submittedName>
</protein>
<evidence type="ECO:0000313" key="10">
    <source>
        <dbReference type="Proteomes" id="UP000323502"/>
    </source>
</evidence>
<organism evidence="9 10">
    <name type="scientific">Sphingomonas carotinifaciens</name>
    <dbReference type="NCBI Taxonomy" id="1166323"/>
    <lineage>
        <taxon>Bacteria</taxon>
        <taxon>Pseudomonadati</taxon>
        <taxon>Pseudomonadota</taxon>
        <taxon>Alphaproteobacteria</taxon>
        <taxon>Sphingomonadales</taxon>
        <taxon>Sphingomonadaceae</taxon>
        <taxon>Sphingomonas</taxon>
    </lineage>
</organism>
<dbReference type="Gene3D" id="3.30.160.190">
    <property type="entry name" value="atu1810 like domain"/>
    <property type="match status" value="1"/>
</dbReference>
<keyword evidence="4" id="KW-0809">Transit peptide</keyword>
<evidence type="ECO:0000256" key="3">
    <source>
        <dbReference type="ARBA" id="ARBA00022660"/>
    </source>
</evidence>
<evidence type="ECO:0000256" key="4">
    <source>
        <dbReference type="ARBA" id="ARBA00022946"/>
    </source>
</evidence>
<evidence type="ECO:0000313" key="9">
    <source>
        <dbReference type="EMBL" id="SDF43059.1"/>
    </source>
</evidence>
<dbReference type="InterPro" id="IPR006885">
    <property type="entry name" value="NADH_UbQ_FeS_4_mit-like"/>
</dbReference>
<evidence type="ECO:0000256" key="2">
    <source>
        <dbReference type="ARBA" id="ARBA00022448"/>
    </source>
</evidence>
<evidence type="ECO:0000256" key="6">
    <source>
        <dbReference type="ARBA" id="ARBA00023136"/>
    </source>
</evidence>
<feature type="compositionally biased region" description="Basic residues" evidence="7">
    <location>
        <begin position="1"/>
        <end position="11"/>
    </location>
</feature>
<dbReference type="Pfam" id="PF04800">
    <property type="entry name" value="NDUS4"/>
    <property type="match status" value="1"/>
</dbReference>
<gene>
    <name evidence="8" type="ORF">GQR91_07455</name>
    <name evidence="9" type="ORF">SAMN05216557_103333</name>
</gene>